<feature type="non-terminal residue" evidence="2">
    <location>
        <position position="201"/>
    </location>
</feature>
<protein>
    <submittedName>
        <fullName evidence="2">HAUS8 protein</fullName>
    </submittedName>
</protein>
<name>A0A7K7LUF2_9PASS</name>
<keyword evidence="3" id="KW-1185">Reference proteome</keyword>
<evidence type="ECO:0000256" key="1">
    <source>
        <dbReference type="SAM" id="Coils"/>
    </source>
</evidence>
<dbReference type="Proteomes" id="UP000540762">
    <property type="component" value="Unassembled WGS sequence"/>
</dbReference>
<accession>A0A7K7LUF2</accession>
<evidence type="ECO:0000313" key="3">
    <source>
        <dbReference type="Proteomes" id="UP000540762"/>
    </source>
</evidence>
<proteinExistence type="predicted"/>
<gene>
    <name evidence="2" type="primary">Haus8</name>
    <name evidence="2" type="ORF">BRAATR_R03908</name>
</gene>
<keyword evidence="1" id="KW-0175">Coiled coil</keyword>
<organism evidence="2 3">
    <name type="scientific">Brachypodius melanocephalos</name>
    <name type="common">black-headed bulbul</name>
    <dbReference type="NCBI Taxonomy" id="3235156"/>
    <lineage>
        <taxon>Eukaryota</taxon>
        <taxon>Metazoa</taxon>
        <taxon>Chordata</taxon>
        <taxon>Craniata</taxon>
        <taxon>Vertebrata</taxon>
        <taxon>Euteleostomi</taxon>
        <taxon>Archelosauria</taxon>
        <taxon>Archosauria</taxon>
        <taxon>Dinosauria</taxon>
        <taxon>Saurischia</taxon>
        <taxon>Theropoda</taxon>
        <taxon>Coelurosauria</taxon>
        <taxon>Aves</taxon>
        <taxon>Neognathae</taxon>
        <taxon>Neoaves</taxon>
        <taxon>Telluraves</taxon>
        <taxon>Australaves</taxon>
        <taxon>Passeriformes</taxon>
        <taxon>Sylvioidea</taxon>
        <taxon>Pycnonotidae</taxon>
        <taxon>Brachypodius</taxon>
    </lineage>
</organism>
<feature type="coiled-coil region" evidence="1">
    <location>
        <begin position="12"/>
        <end position="57"/>
    </location>
</feature>
<evidence type="ECO:0000313" key="2">
    <source>
        <dbReference type="EMBL" id="NWZ34634.1"/>
    </source>
</evidence>
<feature type="non-terminal residue" evidence="2">
    <location>
        <position position="1"/>
    </location>
</feature>
<sequence>LESETLLLTYLRIKAEKRVAKMEEKAEENLLRLCEEKQRQQEKLWELKREVLLKEREEKLNETLGRQIEVLSPLVAVCEQFKEQYKSFAASLDATRHELPIKNVHVEGDKQTYLDELGKQLMITQELLKEVMPEHSEDSAKALDALKELKEVSQKLSKGLQRSFTDVQNLSFEASKEVSLHNQNVCEENHGQDVVKRWYFD</sequence>
<reference evidence="2 3" key="1">
    <citation type="submission" date="2019-09" db="EMBL/GenBank/DDBJ databases">
        <title>Bird 10,000 Genomes (B10K) Project - Family phase.</title>
        <authorList>
            <person name="Zhang G."/>
        </authorList>
    </citation>
    <scope>NUCLEOTIDE SEQUENCE [LARGE SCALE GENOMIC DNA]</scope>
    <source>
        <strain evidence="2">OUT-0037</strain>
        <tissue evidence="2">Liver</tissue>
    </source>
</reference>
<dbReference type="AlphaFoldDB" id="A0A7K7LUF2"/>
<dbReference type="EMBL" id="VZSR01000386">
    <property type="protein sequence ID" value="NWZ34634.1"/>
    <property type="molecule type" value="Genomic_DNA"/>
</dbReference>
<comment type="caution">
    <text evidence="2">The sequence shown here is derived from an EMBL/GenBank/DDBJ whole genome shotgun (WGS) entry which is preliminary data.</text>
</comment>